<accession>A0A2H3BD24</accession>
<name>A0A2H3BD24_9AGAR</name>
<organism evidence="1 2">
    <name type="scientific">Armillaria solidipes</name>
    <dbReference type="NCBI Taxonomy" id="1076256"/>
    <lineage>
        <taxon>Eukaryota</taxon>
        <taxon>Fungi</taxon>
        <taxon>Dikarya</taxon>
        <taxon>Basidiomycota</taxon>
        <taxon>Agaricomycotina</taxon>
        <taxon>Agaricomycetes</taxon>
        <taxon>Agaricomycetidae</taxon>
        <taxon>Agaricales</taxon>
        <taxon>Marasmiineae</taxon>
        <taxon>Physalacriaceae</taxon>
        <taxon>Armillaria</taxon>
    </lineage>
</organism>
<sequence>MKATDAMLHLDAVAGSIPEPVLPPNALNSQISEILRATRPFLDTDRDRILRNIEVLEQQLSVYDTLLNRIDEVRLEMQNHRDVVHKSMAAYSSTLAPIRRLPSDILRAVFLEVQISLWWNPERSKSHSDSGPEVLDFSQGPWKLSHVCGAWRDIVLSYPQLWSRIVLQFGRSNGPVTTLRHKVPALQAAILRSAQHPLDIVFKLWTVRCAGAEITANEDAAVQAFPIILEESYRWRSIDANLSITLLEQLKVVRGKILCLEYLTLKTSHYPYLSAEELPEDVRSVFIDAPRLQKVILHPTRGSNGFMLPLHITHLATFMGKVSDVEAYQSLVECHLAIKEDPDVSPLHPIHLPNVRRLFVSSPDLLSRLRLPSLNDLTISNGPSILSDMNAVVLMMNEFVYRSRCSLTRLSIHHSIASYDGFINDCPLLMDSLVSLEIELFRNMKDIFDALTSIGFLPNLQHLFLQIRSPQLSSLDLLTAMISSRSQNLRSIRISCNRADDVERVNEHLAPLRPTGLLMVVFIDRDYKYDVKGCFGKFESTMHIILR</sequence>
<gene>
    <name evidence="1" type="ORF">ARMSODRAFT_1085213</name>
</gene>
<proteinExistence type="predicted"/>
<evidence type="ECO:0000313" key="2">
    <source>
        <dbReference type="Proteomes" id="UP000218334"/>
    </source>
</evidence>
<dbReference type="AlphaFoldDB" id="A0A2H3BD24"/>
<keyword evidence="2" id="KW-1185">Reference proteome</keyword>
<reference evidence="2" key="1">
    <citation type="journal article" date="2017" name="Nat. Ecol. Evol.">
        <title>Genome expansion and lineage-specific genetic innovations in the forest pathogenic fungi Armillaria.</title>
        <authorList>
            <person name="Sipos G."/>
            <person name="Prasanna A.N."/>
            <person name="Walter M.C."/>
            <person name="O'Connor E."/>
            <person name="Balint B."/>
            <person name="Krizsan K."/>
            <person name="Kiss B."/>
            <person name="Hess J."/>
            <person name="Varga T."/>
            <person name="Slot J."/>
            <person name="Riley R."/>
            <person name="Boka B."/>
            <person name="Rigling D."/>
            <person name="Barry K."/>
            <person name="Lee J."/>
            <person name="Mihaltcheva S."/>
            <person name="LaButti K."/>
            <person name="Lipzen A."/>
            <person name="Waldron R."/>
            <person name="Moloney N.M."/>
            <person name="Sperisen C."/>
            <person name="Kredics L."/>
            <person name="Vagvoelgyi C."/>
            <person name="Patrignani A."/>
            <person name="Fitzpatrick D."/>
            <person name="Nagy I."/>
            <person name="Doyle S."/>
            <person name="Anderson J.B."/>
            <person name="Grigoriev I.V."/>
            <person name="Gueldener U."/>
            <person name="Muensterkoetter M."/>
            <person name="Nagy L.G."/>
        </authorList>
    </citation>
    <scope>NUCLEOTIDE SEQUENCE [LARGE SCALE GENOMIC DNA]</scope>
    <source>
        <strain evidence="2">28-4</strain>
    </source>
</reference>
<dbReference type="EMBL" id="KZ293431">
    <property type="protein sequence ID" value="PBK68765.1"/>
    <property type="molecule type" value="Genomic_DNA"/>
</dbReference>
<dbReference type="Proteomes" id="UP000218334">
    <property type="component" value="Unassembled WGS sequence"/>
</dbReference>
<dbReference type="STRING" id="1076256.A0A2H3BD24"/>
<protein>
    <submittedName>
        <fullName evidence="1">Uncharacterized protein</fullName>
    </submittedName>
</protein>
<evidence type="ECO:0000313" key="1">
    <source>
        <dbReference type="EMBL" id="PBK68765.1"/>
    </source>
</evidence>
<dbReference type="SUPFAM" id="SSF52047">
    <property type="entry name" value="RNI-like"/>
    <property type="match status" value="1"/>
</dbReference>